<keyword evidence="3 4" id="KW-0408">Iron</keyword>
<dbReference type="Pfam" id="PF21419">
    <property type="entry name" value="RoxA-like_Cyt-c"/>
    <property type="match status" value="1"/>
</dbReference>
<feature type="region of interest" description="Disordered" evidence="5">
    <location>
        <begin position="285"/>
        <end position="312"/>
    </location>
</feature>
<dbReference type="SUPFAM" id="SSF46626">
    <property type="entry name" value="Cytochrome c"/>
    <property type="match status" value="1"/>
</dbReference>
<dbReference type="GO" id="GO:0020037">
    <property type="term" value="F:heme binding"/>
    <property type="evidence" value="ECO:0007669"/>
    <property type="project" value="InterPro"/>
</dbReference>
<keyword evidence="8" id="KW-1185">Reference proteome</keyword>
<dbReference type="Proteomes" id="UP000238220">
    <property type="component" value="Unassembled WGS sequence"/>
</dbReference>
<evidence type="ECO:0000256" key="3">
    <source>
        <dbReference type="ARBA" id="ARBA00023004"/>
    </source>
</evidence>
<proteinExistence type="predicted"/>
<organism evidence="7 8">
    <name type="scientific">Solimonas fluminis</name>
    <dbReference type="NCBI Taxonomy" id="2086571"/>
    <lineage>
        <taxon>Bacteria</taxon>
        <taxon>Pseudomonadati</taxon>
        <taxon>Pseudomonadota</taxon>
        <taxon>Gammaproteobacteria</taxon>
        <taxon>Nevskiales</taxon>
        <taxon>Nevskiaceae</taxon>
        <taxon>Solimonas</taxon>
    </lineage>
</organism>
<comment type="caution">
    <text evidence="7">The sequence shown here is derived from an EMBL/GenBank/DDBJ whole genome shotgun (WGS) entry which is preliminary data.</text>
</comment>
<dbReference type="GO" id="GO:0009055">
    <property type="term" value="F:electron transfer activity"/>
    <property type="evidence" value="ECO:0007669"/>
    <property type="project" value="InterPro"/>
</dbReference>
<evidence type="ECO:0000256" key="5">
    <source>
        <dbReference type="SAM" id="MobiDB-lite"/>
    </source>
</evidence>
<accession>A0A2S5TJI5</accession>
<keyword evidence="1 4" id="KW-0349">Heme</keyword>
<dbReference type="Gene3D" id="1.10.760.10">
    <property type="entry name" value="Cytochrome c-like domain"/>
    <property type="match status" value="1"/>
</dbReference>
<feature type="domain" description="Cytochrome c" evidence="6">
    <location>
        <begin position="312"/>
        <end position="421"/>
    </location>
</feature>
<dbReference type="AlphaFoldDB" id="A0A2S5TJI5"/>
<dbReference type="GO" id="GO:0046872">
    <property type="term" value="F:metal ion binding"/>
    <property type="evidence" value="ECO:0007669"/>
    <property type="project" value="UniProtKB-KW"/>
</dbReference>
<dbReference type="InterPro" id="IPR051395">
    <property type="entry name" value="Cytochrome_c_Peroxidase/MauG"/>
</dbReference>
<dbReference type="PANTHER" id="PTHR30600">
    <property type="entry name" value="CYTOCHROME C PEROXIDASE-RELATED"/>
    <property type="match status" value="1"/>
</dbReference>
<feature type="domain" description="Cytochrome c" evidence="6">
    <location>
        <begin position="507"/>
        <end position="793"/>
    </location>
</feature>
<gene>
    <name evidence="7" type="ORF">C3942_05585</name>
</gene>
<name>A0A2S5TJI5_9GAMM</name>
<evidence type="ECO:0000313" key="7">
    <source>
        <dbReference type="EMBL" id="PPE75149.1"/>
    </source>
</evidence>
<dbReference type="InterPro" id="IPR036909">
    <property type="entry name" value="Cyt_c-like_dom_sf"/>
</dbReference>
<sequence length="793" mass="86144">MGLRVAAVLLPALLLAACGEYSGRSNGVSGGGNSPRSMGELFSGQVQPRLDFCRSCHIDGGAGDVEDGQDFMLHPTDKSQDMALLRLSWERLGRNNPTSRILLMASGQETPHSGGAPWPVGSDAYKAMDVLLKCFEDESACAGLLSSIGGGAVVERPLLGSRRGGHYWFDYCEGKPDNTEVPPDPRELVTPGVNAGKAVYMNAWWQTCQEDNHPGTCGELRARSERGYPLVASDGEVGAGHFFGGNYPTAFYAFDAELYNQMWDRVWKLDARPQNFDELVAERWGMPLSPTPNPYPLPDEDPNDPLKPGGSGQLPMGVTQLRNEDGSWTGKLNVTCSICHGGGVGDKGDGPGLGAMYGTNSLSDITVMFSDLARLAPQQSALALISQNKVRGTGNITNFQLFGTLTITDVPGLPGYLSIQTQPSTGTEDPPVWWNVGSRSAKFFDGGQVMDAKRIELSFHFPNTPFHFDMAADKQWILDHQQDSDAWIMSLKSPAWPENKLGEIDTALAQQGAILFHSKDLWAAKLNNPVPKPPGGNGSCASCHGAYSPRFVHDPAYLDTPLLEGIAANIVPIEVIGTDRRRLDGNSQLVALAARSNWFAYNDGEKNENGVSLCADWNDTALRGDRKLGYLAPPLYGVWATAPYFHNGAVPNLWQVLQPADRPAIWRRLSKPAPAGLEGKVVMGFDSALATGYDSTDIGWKYETLSCGVGSMPFIDCQDDPDGATIQDALSLVWANGGLAWNLINAPILTDAQVEDRKVYNSFYYSQDKGGHEFTRVLTDQERRALIEYMKTL</sequence>
<protein>
    <recommendedName>
        <fullName evidence="6">Cytochrome c domain-containing protein</fullName>
    </recommendedName>
</protein>
<evidence type="ECO:0000256" key="1">
    <source>
        <dbReference type="ARBA" id="ARBA00022617"/>
    </source>
</evidence>
<evidence type="ECO:0000259" key="6">
    <source>
        <dbReference type="PROSITE" id="PS51007"/>
    </source>
</evidence>
<dbReference type="InterPro" id="IPR009056">
    <property type="entry name" value="Cyt_c-like_dom"/>
</dbReference>
<dbReference type="PANTHER" id="PTHR30600:SF9">
    <property type="entry name" value="BLR7738 PROTEIN"/>
    <property type="match status" value="1"/>
</dbReference>
<dbReference type="PROSITE" id="PS51007">
    <property type="entry name" value="CYTC"/>
    <property type="match status" value="2"/>
</dbReference>
<reference evidence="7 8" key="1">
    <citation type="submission" date="2018-02" db="EMBL/GenBank/DDBJ databases">
        <title>Genome sequencing of Solimonas sp. HR-BB.</title>
        <authorList>
            <person name="Lee Y."/>
            <person name="Jeon C.O."/>
        </authorList>
    </citation>
    <scope>NUCLEOTIDE SEQUENCE [LARGE SCALE GENOMIC DNA]</scope>
    <source>
        <strain evidence="7 8">HR-BB</strain>
    </source>
</reference>
<evidence type="ECO:0000256" key="4">
    <source>
        <dbReference type="PROSITE-ProRule" id="PRU00433"/>
    </source>
</evidence>
<evidence type="ECO:0000313" key="8">
    <source>
        <dbReference type="Proteomes" id="UP000238220"/>
    </source>
</evidence>
<dbReference type="EMBL" id="PSNW01000002">
    <property type="protein sequence ID" value="PPE75149.1"/>
    <property type="molecule type" value="Genomic_DNA"/>
</dbReference>
<dbReference type="PROSITE" id="PS51257">
    <property type="entry name" value="PROKAR_LIPOPROTEIN"/>
    <property type="match status" value="1"/>
</dbReference>
<dbReference type="GO" id="GO:0004130">
    <property type="term" value="F:cytochrome-c peroxidase activity"/>
    <property type="evidence" value="ECO:0007669"/>
    <property type="project" value="TreeGrafter"/>
</dbReference>
<evidence type="ECO:0000256" key="2">
    <source>
        <dbReference type="ARBA" id="ARBA00022723"/>
    </source>
</evidence>
<keyword evidence="2 4" id="KW-0479">Metal-binding</keyword>